<dbReference type="Proteomes" id="UP000181790">
    <property type="component" value="Unassembled WGS sequence"/>
</dbReference>
<evidence type="ECO:0000313" key="2">
    <source>
        <dbReference type="EMBL" id="OIN55613.1"/>
    </source>
</evidence>
<evidence type="ECO:0000313" key="3">
    <source>
        <dbReference type="Proteomes" id="UP000181790"/>
    </source>
</evidence>
<gene>
    <name evidence="2" type="ORF">BLX24_29165</name>
</gene>
<dbReference type="AlphaFoldDB" id="A0A1S2VA69"/>
<evidence type="ECO:0000256" key="1">
    <source>
        <dbReference type="SAM" id="MobiDB-lite"/>
    </source>
</evidence>
<reference evidence="2 3" key="1">
    <citation type="submission" date="2016-10" db="EMBL/GenBank/DDBJ databases">
        <title>Arsenicibacter rosenii gen. nov., sp. nov., an efficient arsenic-methylating bacterium isolated from an arsenic-contaminated paddy soil.</title>
        <authorList>
            <person name="Huang K."/>
        </authorList>
    </citation>
    <scope>NUCLEOTIDE SEQUENCE [LARGE SCALE GENOMIC DNA]</scope>
    <source>
        <strain evidence="2 3">SM-1</strain>
    </source>
</reference>
<protein>
    <submittedName>
        <fullName evidence="2">Uncharacterized protein</fullName>
    </submittedName>
</protein>
<name>A0A1S2VA69_9BACT</name>
<proteinExistence type="predicted"/>
<accession>A0A1S2VA69</accession>
<comment type="caution">
    <text evidence="2">The sequence shown here is derived from an EMBL/GenBank/DDBJ whole genome shotgun (WGS) entry which is preliminary data.</text>
</comment>
<organism evidence="2 3">
    <name type="scientific">Arsenicibacter rosenii</name>
    <dbReference type="NCBI Taxonomy" id="1750698"/>
    <lineage>
        <taxon>Bacteria</taxon>
        <taxon>Pseudomonadati</taxon>
        <taxon>Bacteroidota</taxon>
        <taxon>Cytophagia</taxon>
        <taxon>Cytophagales</taxon>
        <taxon>Spirosomataceae</taxon>
        <taxon>Arsenicibacter</taxon>
    </lineage>
</organism>
<keyword evidence="3" id="KW-1185">Reference proteome</keyword>
<feature type="region of interest" description="Disordered" evidence="1">
    <location>
        <begin position="1"/>
        <end position="53"/>
    </location>
</feature>
<dbReference type="EMBL" id="MORL01000051">
    <property type="protein sequence ID" value="OIN55613.1"/>
    <property type="molecule type" value="Genomic_DNA"/>
</dbReference>
<sequence length="238" mass="26162">MREGWDFSTTFSDEGEQEQPKPRPRASANSTRQNEPVSTAPKPAAKQGSSFGKQLRTTFVNSSRAAWQRTVNAFLRRETYSQALEGALALEGVRGSLFTKVGQETAAAVVPAVEREVVYAEYAFEERMVAQALGIGTKVGVSSSNVLTSASSAYKGSTKLGHALSKHAQRHPEIWGKLTGHASTWHNRALIHYNEIMNSPGYFIVTENAQGIRFLEKTLVDGRGIRLNLDKTFKGFID</sequence>
<feature type="compositionally biased region" description="Polar residues" evidence="1">
    <location>
        <begin position="27"/>
        <end position="37"/>
    </location>
</feature>